<dbReference type="Proteomes" id="UP000001876">
    <property type="component" value="Unassembled WGS sequence"/>
</dbReference>
<gene>
    <name evidence="2" type="ORF">MICPUCDRAFT_55022</name>
</gene>
<dbReference type="RefSeq" id="XP_003055846.1">
    <property type="nucleotide sequence ID" value="XM_003055800.1"/>
</dbReference>
<name>C1MJM6_MICPC</name>
<feature type="compositionally biased region" description="Basic and acidic residues" evidence="1">
    <location>
        <begin position="35"/>
        <end position="53"/>
    </location>
</feature>
<feature type="compositionally biased region" description="Basic and acidic residues" evidence="1">
    <location>
        <begin position="17"/>
        <end position="28"/>
    </location>
</feature>
<evidence type="ECO:0000313" key="3">
    <source>
        <dbReference type="Proteomes" id="UP000001876"/>
    </source>
</evidence>
<accession>C1MJM6</accession>
<keyword evidence="3" id="KW-1185">Reference proteome</keyword>
<feature type="compositionally biased region" description="Polar residues" evidence="1">
    <location>
        <begin position="1"/>
        <end position="11"/>
    </location>
</feature>
<dbReference type="AlphaFoldDB" id="C1MJM6"/>
<dbReference type="EMBL" id="GG663736">
    <property type="protein sequence ID" value="EEH59222.1"/>
    <property type="molecule type" value="Genomic_DNA"/>
</dbReference>
<proteinExistence type="predicted"/>
<dbReference type="GeneID" id="9681626"/>
<dbReference type="KEGG" id="mpp:MICPUCDRAFT_55022"/>
<evidence type="ECO:0000313" key="2">
    <source>
        <dbReference type="EMBL" id="EEH59222.1"/>
    </source>
</evidence>
<evidence type="ECO:0000256" key="1">
    <source>
        <dbReference type="SAM" id="MobiDB-lite"/>
    </source>
</evidence>
<organism evidence="3">
    <name type="scientific">Micromonas pusilla (strain CCMP1545)</name>
    <name type="common">Picoplanktonic green alga</name>
    <dbReference type="NCBI Taxonomy" id="564608"/>
    <lineage>
        <taxon>Eukaryota</taxon>
        <taxon>Viridiplantae</taxon>
        <taxon>Chlorophyta</taxon>
        <taxon>Mamiellophyceae</taxon>
        <taxon>Mamiellales</taxon>
        <taxon>Mamiellaceae</taxon>
        <taxon>Micromonas</taxon>
    </lineage>
</organism>
<protein>
    <submittedName>
        <fullName evidence="2">Predicted protein</fullName>
    </submittedName>
</protein>
<reference evidence="2 3" key="1">
    <citation type="journal article" date="2009" name="Science">
        <title>Green evolution and dynamic adaptations revealed by genomes of the marine picoeukaryotes Micromonas.</title>
        <authorList>
            <person name="Worden A.Z."/>
            <person name="Lee J.H."/>
            <person name="Mock T."/>
            <person name="Rouze P."/>
            <person name="Simmons M.P."/>
            <person name="Aerts A.L."/>
            <person name="Allen A.E."/>
            <person name="Cuvelier M.L."/>
            <person name="Derelle E."/>
            <person name="Everett M.V."/>
            <person name="Foulon E."/>
            <person name="Grimwood J."/>
            <person name="Gundlach H."/>
            <person name="Henrissat B."/>
            <person name="Napoli C."/>
            <person name="McDonald S.M."/>
            <person name="Parker M.S."/>
            <person name="Rombauts S."/>
            <person name="Salamov A."/>
            <person name="Von Dassow P."/>
            <person name="Badger J.H."/>
            <person name="Coutinho P.M."/>
            <person name="Demir E."/>
            <person name="Dubchak I."/>
            <person name="Gentemann C."/>
            <person name="Eikrem W."/>
            <person name="Gready J.E."/>
            <person name="John U."/>
            <person name="Lanier W."/>
            <person name="Lindquist E.A."/>
            <person name="Lucas S."/>
            <person name="Mayer K.F."/>
            <person name="Moreau H."/>
            <person name="Not F."/>
            <person name="Otillar R."/>
            <person name="Panaud O."/>
            <person name="Pangilinan J."/>
            <person name="Paulsen I."/>
            <person name="Piegu B."/>
            <person name="Poliakov A."/>
            <person name="Robbens S."/>
            <person name="Schmutz J."/>
            <person name="Toulza E."/>
            <person name="Wyss T."/>
            <person name="Zelensky A."/>
            <person name="Zhou K."/>
            <person name="Armbrust E.V."/>
            <person name="Bhattacharya D."/>
            <person name="Goodenough U.W."/>
            <person name="Van de Peer Y."/>
            <person name="Grigoriev I.V."/>
        </authorList>
    </citation>
    <scope>NUCLEOTIDE SEQUENCE [LARGE SCALE GENOMIC DNA]</scope>
    <source>
        <strain evidence="2 3">CCMP1545</strain>
    </source>
</reference>
<sequence>MSGGSEASSLTCGVVGVRDDAPVDRASEIEPQPLARDKSFDAAKRRREQDARNKREKRARAAAGIVEVVVPKKKMSAAERYRANRERMTIAQRVVYRRKDAASHRARYTSTYVRDDILSKLEPVAHGLAKEEAWSLYKYIRSTFPKEESGVPDDHEETTAAAADVVMTEPSRAKSLRIGARPANAVVWGPVSVMTEPVKKTRDAPAKVLKVRRSPRERGRMGTSVDVPAAFATAAADACQHQNVLAPVKMEADYDNYDKQQKESQSQSKDGLVARSDVGSLAPATLEPGSVLMTAETYCALLIRRGFTPLVSGERCPRVEGIAATV</sequence>
<feature type="region of interest" description="Disordered" evidence="1">
    <location>
        <begin position="1"/>
        <end position="58"/>
    </location>
</feature>